<dbReference type="HOGENOM" id="CLU_3270192_0_0_9"/>
<gene>
    <name evidence="1" type="ORF">EUBDOL_00061</name>
</gene>
<accession>A8R7T0</accession>
<dbReference type="AlphaFoldDB" id="A8R7T0"/>
<comment type="caution">
    <text evidence="1">The sequence shown here is derived from an EMBL/GenBank/DDBJ whole genome shotgun (WGS) entry which is preliminary data.</text>
</comment>
<reference evidence="1 2" key="1">
    <citation type="submission" date="2007-09" db="EMBL/GenBank/DDBJ databases">
        <title>Draft genome sequence of Eubacterium dolichum (DSM 3991).</title>
        <authorList>
            <person name="Sudarsanam P."/>
            <person name="Ley R."/>
            <person name="Guruge J."/>
            <person name="Turnbaugh P.J."/>
            <person name="Mahowald M."/>
            <person name="Liep D."/>
            <person name="Gordon J."/>
        </authorList>
    </citation>
    <scope>NUCLEOTIDE SEQUENCE [LARGE SCALE GENOMIC DNA]</scope>
    <source>
        <strain evidence="1 2">DSM 3991</strain>
    </source>
</reference>
<dbReference type="EMBL" id="ABAW02000003">
    <property type="protein sequence ID" value="EDP12335.1"/>
    <property type="molecule type" value="Genomic_DNA"/>
</dbReference>
<dbReference type="STRING" id="428127.EUBDOL_00061"/>
<protein>
    <submittedName>
        <fullName evidence="1">Uncharacterized protein</fullName>
    </submittedName>
</protein>
<proteinExistence type="predicted"/>
<dbReference type="Proteomes" id="UP000004090">
    <property type="component" value="Unassembled WGS sequence"/>
</dbReference>
<evidence type="ECO:0000313" key="1">
    <source>
        <dbReference type="EMBL" id="EDP12335.1"/>
    </source>
</evidence>
<reference evidence="1 2" key="2">
    <citation type="submission" date="2007-09" db="EMBL/GenBank/DDBJ databases">
        <authorList>
            <person name="Fulton L."/>
            <person name="Clifton S."/>
            <person name="Fulton B."/>
            <person name="Xu J."/>
            <person name="Minx P."/>
            <person name="Pepin K.H."/>
            <person name="Johnson M."/>
            <person name="Thiruvilangam P."/>
            <person name="Bhonagiri V."/>
            <person name="Nash W.E."/>
            <person name="Mardis E.R."/>
            <person name="Wilson R.K."/>
        </authorList>
    </citation>
    <scope>NUCLEOTIDE SEQUENCE [LARGE SCALE GENOMIC DNA]</scope>
    <source>
        <strain evidence="1 2">DSM 3991</strain>
    </source>
</reference>
<name>A8R7T0_9FIRM</name>
<organism evidence="1 2">
    <name type="scientific">Amedibacillus dolichus DSM 3991</name>
    <dbReference type="NCBI Taxonomy" id="428127"/>
    <lineage>
        <taxon>Bacteria</taxon>
        <taxon>Bacillati</taxon>
        <taxon>Bacillota</taxon>
        <taxon>Erysipelotrichia</taxon>
        <taxon>Erysipelotrichales</taxon>
        <taxon>Erysipelotrichaceae</taxon>
        <taxon>Amedibacillus</taxon>
    </lineage>
</organism>
<evidence type="ECO:0000313" key="2">
    <source>
        <dbReference type="Proteomes" id="UP000004090"/>
    </source>
</evidence>
<sequence length="41" mass="4965">MRGFSIFISISSFVYNVNTNSHICEVLFFLFEAFIITWKWR</sequence>